<dbReference type="InterPro" id="IPR036116">
    <property type="entry name" value="FN3_sf"/>
</dbReference>
<comment type="caution">
    <text evidence="8">The sequence shown here is derived from an EMBL/GenBank/DDBJ whole genome shotgun (WGS) entry which is preliminary data.</text>
</comment>
<dbReference type="RefSeq" id="WP_377341951.1">
    <property type="nucleotide sequence ID" value="NZ_JBHLUE010000019.1"/>
</dbReference>
<accession>A0ABV6P1S1</accession>
<evidence type="ECO:0000313" key="8">
    <source>
        <dbReference type="EMBL" id="MFC0566886.1"/>
    </source>
</evidence>
<feature type="region of interest" description="Disordered" evidence="4">
    <location>
        <begin position="41"/>
        <end position="65"/>
    </location>
</feature>
<gene>
    <name evidence="8" type="ORF">ACFFHU_22445</name>
</gene>
<dbReference type="SUPFAM" id="SSF49384">
    <property type="entry name" value="Carbohydrate-binding domain"/>
    <property type="match status" value="1"/>
</dbReference>
<dbReference type="InterPro" id="IPR012291">
    <property type="entry name" value="CBM2_carb-bd_dom_sf"/>
</dbReference>
<evidence type="ECO:0000256" key="3">
    <source>
        <dbReference type="ARBA" id="ARBA00023326"/>
    </source>
</evidence>
<evidence type="ECO:0000259" key="6">
    <source>
        <dbReference type="PROSITE" id="PS50853"/>
    </source>
</evidence>
<dbReference type="SUPFAM" id="SSF49265">
    <property type="entry name" value="Fibronectin type III"/>
    <property type="match status" value="1"/>
</dbReference>
<reference evidence="8 9" key="1">
    <citation type="submission" date="2024-09" db="EMBL/GenBank/DDBJ databases">
        <authorList>
            <person name="Sun Q."/>
            <person name="Mori K."/>
        </authorList>
    </citation>
    <scope>NUCLEOTIDE SEQUENCE [LARGE SCALE GENOMIC DNA]</scope>
    <source>
        <strain evidence="8 9">TBRC 2205</strain>
    </source>
</reference>
<dbReference type="Pfam" id="PF00553">
    <property type="entry name" value="CBM_2"/>
    <property type="match status" value="1"/>
</dbReference>
<dbReference type="Gene3D" id="2.60.40.290">
    <property type="match status" value="1"/>
</dbReference>
<feature type="domain" description="Fibronectin type-III" evidence="6">
    <location>
        <begin position="63"/>
        <end position="153"/>
    </location>
</feature>
<dbReference type="InterPro" id="IPR001919">
    <property type="entry name" value="CBD2"/>
</dbReference>
<dbReference type="InterPro" id="IPR003961">
    <property type="entry name" value="FN3_dom"/>
</dbReference>
<dbReference type="SMART" id="SM00637">
    <property type="entry name" value="CBD_II"/>
    <property type="match status" value="1"/>
</dbReference>
<dbReference type="Gene3D" id="2.60.40.10">
    <property type="entry name" value="Immunoglobulins"/>
    <property type="match status" value="2"/>
</dbReference>
<dbReference type="PROSITE" id="PS50853">
    <property type="entry name" value="FN3"/>
    <property type="match status" value="2"/>
</dbReference>
<organism evidence="8 9">
    <name type="scientific">Plantactinospora siamensis</name>
    <dbReference type="NCBI Taxonomy" id="555372"/>
    <lineage>
        <taxon>Bacteria</taxon>
        <taxon>Bacillati</taxon>
        <taxon>Actinomycetota</taxon>
        <taxon>Actinomycetes</taxon>
        <taxon>Micromonosporales</taxon>
        <taxon>Micromonosporaceae</taxon>
        <taxon>Plantactinospora</taxon>
    </lineage>
</organism>
<proteinExistence type="predicted"/>
<dbReference type="Proteomes" id="UP001589894">
    <property type="component" value="Unassembled WGS sequence"/>
</dbReference>
<dbReference type="InterPro" id="IPR008965">
    <property type="entry name" value="CBM2/CBM3_carb-bd_dom_sf"/>
</dbReference>
<dbReference type="InterPro" id="IPR013783">
    <property type="entry name" value="Ig-like_fold"/>
</dbReference>
<feature type="chain" id="PRO_5047027407" evidence="5">
    <location>
        <begin position="39"/>
        <end position="363"/>
    </location>
</feature>
<feature type="domain" description="CBM2" evidence="7">
    <location>
        <begin position="253"/>
        <end position="363"/>
    </location>
</feature>
<keyword evidence="3" id="KW-0624">Polysaccharide degradation</keyword>
<keyword evidence="2" id="KW-0326">Glycosidase</keyword>
<feature type="domain" description="Fibronectin type-III" evidence="6">
    <location>
        <begin position="161"/>
        <end position="255"/>
    </location>
</feature>
<dbReference type="EMBL" id="JBHLUE010000019">
    <property type="protein sequence ID" value="MFC0566886.1"/>
    <property type="molecule type" value="Genomic_DNA"/>
</dbReference>
<sequence>MLETGRASLFRRMWPFVAAAVALPVAAVGLATAPAAGADTGSTLMETSAPPSTPPSTPLSPTAPTDLTATSVTSTSVTLTWTASTPGCCPIQAYNIMYAQPFLDTIPMTMVGNVTTATLQLRPTTEYHIRVQARDEVQTSSWSKEFTVMTPATDTGPDTVPPTAPGTLSVQNGTLSWTPSTDNIAVTGYNVYHFDGWYTSTLVGTATTTTYPVPPAPKAGPRNQFYVRARDAAGNLSIASNAVDAPEVTPTTPPPPTPTCAVSYHRLSEWRGGFIATVTIKNTTGAAVDGWTLDFSFPGDQRITSAWSASYTQSGNAVTVHSAGWNGGIAAGRSVSFGIQGTWTASDAAPTSFTLNGGSCATA</sequence>
<keyword evidence="1" id="KW-0119">Carbohydrate metabolism</keyword>
<dbReference type="Pfam" id="PF00041">
    <property type="entry name" value="fn3"/>
    <property type="match status" value="1"/>
</dbReference>
<keyword evidence="5" id="KW-0732">Signal</keyword>
<dbReference type="PROSITE" id="PS51173">
    <property type="entry name" value="CBM2"/>
    <property type="match status" value="1"/>
</dbReference>
<name>A0ABV6P1S1_9ACTN</name>
<keyword evidence="2" id="KW-0378">Hydrolase</keyword>
<evidence type="ECO:0000256" key="4">
    <source>
        <dbReference type="SAM" id="MobiDB-lite"/>
    </source>
</evidence>
<protein>
    <submittedName>
        <fullName evidence="8">Cellulose binding domain-containing protein</fullName>
    </submittedName>
</protein>
<evidence type="ECO:0000256" key="5">
    <source>
        <dbReference type="SAM" id="SignalP"/>
    </source>
</evidence>
<dbReference type="CDD" id="cd00063">
    <property type="entry name" value="FN3"/>
    <property type="match status" value="1"/>
</dbReference>
<feature type="signal peptide" evidence="5">
    <location>
        <begin position="1"/>
        <end position="38"/>
    </location>
</feature>
<evidence type="ECO:0000256" key="2">
    <source>
        <dbReference type="ARBA" id="ARBA00023295"/>
    </source>
</evidence>
<evidence type="ECO:0000259" key="7">
    <source>
        <dbReference type="PROSITE" id="PS51173"/>
    </source>
</evidence>
<evidence type="ECO:0000256" key="1">
    <source>
        <dbReference type="ARBA" id="ARBA00023277"/>
    </source>
</evidence>
<dbReference type="SMART" id="SM00060">
    <property type="entry name" value="FN3"/>
    <property type="match status" value="2"/>
</dbReference>
<keyword evidence="9" id="KW-1185">Reference proteome</keyword>
<evidence type="ECO:0000313" key="9">
    <source>
        <dbReference type="Proteomes" id="UP001589894"/>
    </source>
</evidence>